<protein>
    <recommendedName>
        <fullName evidence="10">YicC family protein</fullName>
    </recommendedName>
</protein>
<organism evidence="8 9">
    <name type="scientific">Leptospirillum ferrooxidans (strain C2-3)</name>
    <dbReference type="NCBI Taxonomy" id="1162668"/>
    <lineage>
        <taxon>Bacteria</taxon>
        <taxon>Pseudomonadati</taxon>
        <taxon>Nitrospirota</taxon>
        <taxon>Nitrospiria</taxon>
        <taxon>Nitrospirales</taxon>
        <taxon>Nitrospiraceae</taxon>
        <taxon>Leptospirillum</taxon>
    </lineage>
</organism>
<dbReference type="AlphaFoldDB" id="I0IN19"/>
<keyword evidence="2" id="KW-0540">Nuclease</keyword>
<dbReference type="Pfam" id="PF03755">
    <property type="entry name" value="YicC-like_N"/>
    <property type="match status" value="1"/>
</dbReference>
<dbReference type="PANTHER" id="PTHR30636">
    <property type="entry name" value="UPF0701 PROTEIN YICC"/>
    <property type="match status" value="1"/>
</dbReference>
<sequence>MSVSRGLLSMTGFGEASAPYPLDKYRLSAKSLNHKNLEVILNFPKEWEHLEVPTRRLAASFLTRGRIEVTVSRPPQQMASMPISLEKATAIFIELSQIKDALGLREAVTLTHILTVMTREGNIPPPPVDTETAFGSIEELLRKLKSSREEEGQALLRVIDGLLSEIDEYLRIIGLIRPKAIEETKKTFATKIANLLQQTSVMDAGKKVEEEALLYLSKKDNEEEWQRFNIHMQRFRQDMDSGGAIGRSLDFLAQEMQREISTFITKEANPLVFQPAMAIRTTLTKLKEQIQNVE</sequence>
<evidence type="ECO:0000313" key="8">
    <source>
        <dbReference type="EMBL" id="BAM06668.1"/>
    </source>
</evidence>
<dbReference type="GO" id="GO:0004521">
    <property type="term" value="F:RNA endonuclease activity"/>
    <property type="evidence" value="ECO:0007669"/>
    <property type="project" value="InterPro"/>
</dbReference>
<keyword evidence="4" id="KW-0378">Hydrolase</keyword>
<dbReference type="EMBL" id="AP012342">
    <property type="protein sequence ID" value="BAM06668.1"/>
    <property type="molecule type" value="Genomic_DNA"/>
</dbReference>
<feature type="domain" description="Endoribonuclease YicC-like C-terminal" evidence="7">
    <location>
        <begin position="177"/>
        <end position="294"/>
    </location>
</feature>
<comment type="cofactor">
    <cofactor evidence="1">
        <name>a divalent metal cation</name>
        <dbReference type="ChEBI" id="CHEBI:60240"/>
    </cofactor>
</comment>
<keyword evidence="3" id="KW-0255">Endonuclease</keyword>
<dbReference type="InterPro" id="IPR013551">
    <property type="entry name" value="YicC-like_C"/>
</dbReference>
<dbReference type="PATRIC" id="fig|1162668.3.peg.1110"/>
<dbReference type="GO" id="GO:0016787">
    <property type="term" value="F:hydrolase activity"/>
    <property type="evidence" value="ECO:0007669"/>
    <property type="project" value="UniProtKB-KW"/>
</dbReference>
<dbReference type="PANTHER" id="PTHR30636:SF3">
    <property type="entry name" value="UPF0701 PROTEIN YICC"/>
    <property type="match status" value="1"/>
</dbReference>
<evidence type="ECO:0000256" key="3">
    <source>
        <dbReference type="ARBA" id="ARBA00022759"/>
    </source>
</evidence>
<evidence type="ECO:0000256" key="4">
    <source>
        <dbReference type="ARBA" id="ARBA00022801"/>
    </source>
</evidence>
<evidence type="ECO:0000313" key="9">
    <source>
        <dbReference type="Proteomes" id="UP000007382"/>
    </source>
</evidence>
<evidence type="ECO:0000256" key="2">
    <source>
        <dbReference type="ARBA" id="ARBA00022722"/>
    </source>
</evidence>
<dbReference type="InterPro" id="IPR005229">
    <property type="entry name" value="YicC/YloC-like"/>
</dbReference>
<dbReference type="KEGG" id="lfc:LFE_0964"/>
<evidence type="ECO:0000259" key="7">
    <source>
        <dbReference type="Pfam" id="PF08340"/>
    </source>
</evidence>
<comment type="similarity">
    <text evidence="5">Belongs to the YicC/YloC family.</text>
</comment>
<dbReference type="HOGENOM" id="CLU_076609_0_1_0"/>
<proteinExistence type="inferred from homology"/>
<dbReference type="InterPro" id="IPR013527">
    <property type="entry name" value="YicC-like_N"/>
</dbReference>
<reference evidence="8 9" key="1">
    <citation type="journal article" date="2012" name="J. Bacteriol.">
        <title>Complete Genome Sequence of Leptospirillum ferrooxidans Strain C2-3, Isolated from a Fresh Volcanic Ash Deposit on the Island of Miyake, Japan.</title>
        <authorList>
            <person name="Fujimura R."/>
            <person name="Sato Y."/>
            <person name="Nishizawa T."/>
            <person name="Oshima K."/>
            <person name="Kim S.-W."/>
            <person name="Hattori M."/>
            <person name="Kamijo T."/>
            <person name="Ohta H."/>
        </authorList>
    </citation>
    <scope>NUCLEOTIDE SEQUENCE [LARGE SCALE GENOMIC DNA]</scope>
    <source>
        <strain evidence="8 9">C2-3</strain>
    </source>
</reference>
<evidence type="ECO:0000259" key="6">
    <source>
        <dbReference type="Pfam" id="PF03755"/>
    </source>
</evidence>
<feature type="domain" description="Endoribonuclease YicC-like N-terminal" evidence="6">
    <location>
        <begin position="8"/>
        <end position="155"/>
    </location>
</feature>
<accession>I0IN19</accession>
<dbReference type="Pfam" id="PF08340">
    <property type="entry name" value="YicC-like_C"/>
    <property type="match status" value="1"/>
</dbReference>
<evidence type="ECO:0000256" key="5">
    <source>
        <dbReference type="ARBA" id="ARBA00035648"/>
    </source>
</evidence>
<dbReference type="RefSeq" id="WP_014449159.1">
    <property type="nucleotide sequence ID" value="NC_017094.1"/>
</dbReference>
<dbReference type="Proteomes" id="UP000007382">
    <property type="component" value="Chromosome"/>
</dbReference>
<name>I0IN19_LEPFC</name>
<dbReference type="eggNOG" id="COG1561">
    <property type="taxonomic scope" value="Bacteria"/>
</dbReference>
<keyword evidence="9" id="KW-1185">Reference proteome</keyword>
<gene>
    <name evidence="8" type="ordered locus">LFE_0964</name>
</gene>
<evidence type="ECO:0008006" key="10">
    <source>
        <dbReference type="Google" id="ProtNLM"/>
    </source>
</evidence>
<dbReference type="STRING" id="1162668.LFE_0964"/>
<reference evidence="9" key="2">
    <citation type="submission" date="2012-03" db="EMBL/GenBank/DDBJ databases">
        <title>The complete genome sequence of the pioneer microbe on fresh volcanic deposit, Leptospirillum ferrooxidans strain C2-3.</title>
        <authorList>
            <person name="Fujimura R."/>
            <person name="Sato Y."/>
            <person name="Nishizawa T."/>
            <person name="Nanba K."/>
            <person name="Oshima K."/>
            <person name="Hattori M."/>
            <person name="Kamijo T."/>
            <person name="Ohta H."/>
        </authorList>
    </citation>
    <scope>NUCLEOTIDE SEQUENCE [LARGE SCALE GENOMIC DNA]</scope>
    <source>
        <strain evidence="9">C2-3</strain>
    </source>
</reference>
<evidence type="ECO:0000256" key="1">
    <source>
        <dbReference type="ARBA" id="ARBA00001968"/>
    </source>
</evidence>
<dbReference type="OrthoDB" id="9771229at2"/>